<dbReference type="PROSITE" id="PS50127">
    <property type="entry name" value="UBC_2"/>
    <property type="match status" value="1"/>
</dbReference>
<protein>
    <recommendedName>
        <fullName evidence="2">UBC core domain-containing protein</fullName>
    </recommendedName>
</protein>
<dbReference type="InterPro" id="IPR007513">
    <property type="entry name" value="SERF-like_N"/>
</dbReference>
<dbReference type="Gene3D" id="4.10.1050.10">
    <property type="entry name" value="At2g23090-like"/>
    <property type="match status" value="1"/>
</dbReference>
<proteinExistence type="predicted"/>
<name>W7FCR0_PLAF8</name>
<dbReference type="EMBL" id="KI928584">
    <property type="protein sequence ID" value="EUR55954.1"/>
    <property type="molecule type" value="Genomic_DNA"/>
</dbReference>
<dbReference type="InterPro" id="IPR026939">
    <property type="entry name" value="ZNF706/At2g23090_sf"/>
</dbReference>
<dbReference type="Pfam" id="PF04419">
    <property type="entry name" value="SERF-like_N"/>
    <property type="match status" value="1"/>
</dbReference>
<feature type="region of interest" description="Disordered" evidence="1">
    <location>
        <begin position="46"/>
        <end position="74"/>
    </location>
</feature>
<reference evidence="3 4" key="2">
    <citation type="submission" date="2013-02" db="EMBL/GenBank/DDBJ databases">
        <title>The Genome Sequence of Plasmodium falciparum 7G8.</title>
        <authorList>
            <consortium name="The Broad Institute Genome Sequencing Platform"/>
            <consortium name="The Broad Institute Genome Sequencing Center for Infectious Disease"/>
            <person name="Neafsey D."/>
            <person name="Cheeseman I."/>
            <person name="Volkman S."/>
            <person name="Adams J."/>
            <person name="Walker B."/>
            <person name="Young S.K."/>
            <person name="Zeng Q."/>
            <person name="Gargeya S."/>
            <person name="Fitzgerald M."/>
            <person name="Haas B."/>
            <person name="Abouelleil A."/>
            <person name="Alvarado L."/>
            <person name="Arachchi H.M."/>
            <person name="Berlin A.M."/>
            <person name="Chapman S.B."/>
            <person name="Dewar J."/>
            <person name="Goldberg J."/>
            <person name="Griggs A."/>
            <person name="Gujja S."/>
            <person name="Hansen M."/>
            <person name="Howarth C."/>
            <person name="Imamovic A."/>
            <person name="Larimer J."/>
            <person name="McCowan C."/>
            <person name="Murphy C."/>
            <person name="Neiman D."/>
            <person name="Pearson M."/>
            <person name="Priest M."/>
            <person name="Roberts A."/>
            <person name="Saif S."/>
            <person name="Shea T."/>
            <person name="Sisk P."/>
            <person name="Sykes S."/>
            <person name="Wortman J."/>
            <person name="Nusbaum C."/>
            <person name="Birren B."/>
        </authorList>
    </citation>
    <scope>NUCLEOTIDE SEQUENCE [LARGE SCALE GENOMIC DNA]</scope>
    <source>
        <strain evidence="3 4">7G8</strain>
    </source>
</reference>
<evidence type="ECO:0000259" key="2">
    <source>
        <dbReference type="PROSITE" id="PS50127"/>
    </source>
</evidence>
<dbReference type="PANTHER" id="PTHR33788:SF1">
    <property type="entry name" value="ZINC-BINDING PROTEIN"/>
    <property type="match status" value="1"/>
</dbReference>
<gene>
    <name evidence="3" type="ORF">PFBG_06001</name>
</gene>
<dbReference type="Proteomes" id="UP000030688">
    <property type="component" value="Unassembled WGS sequence"/>
</dbReference>
<dbReference type="AlphaFoldDB" id="W7FCR0"/>
<evidence type="ECO:0000313" key="4">
    <source>
        <dbReference type="Proteomes" id="UP000030688"/>
    </source>
</evidence>
<feature type="domain" description="UBC core" evidence="2">
    <location>
        <begin position="4"/>
        <end position="119"/>
    </location>
</feature>
<dbReference type="SUPFAM" id="SSF118359">
    <property type="entry name" value="Expressed protein At2g23090/F21P24.15"/>
    <property type="match status" value="1"/>
</dbReference>
<evidence type="ECO:0000256" key="1">
    <source>
        <dbReference type="SAM" id="MobiDB-lite"/>
    </source>
</evidence>
<dbReference type="InterPro" id="IPR016135">
    <property type="entry name" value="UBQ-conjugating_enzyme/RWD"/>
</dbReference>
<dbReference type="SUPFAM" id="SSF54495">
    <property type="entry name" value="UBC-like"/>
    <property type="match status" value="1"/>
</dbReference>
<organism evidence="3 4">
    <name type="scientific">Plasmodium falciparum (isolate 7G8)</name>
    <dbReference type="NCBI Taxonomy" id="57266"/>
    <lineage>
        <taxon>Eukaryota</taxon>
        <taxon>Sar</taxon>
        <taxon>Alveolata</taxon>
        <taxon>Apicomplexa</taxon>
        <taxon>Aconoidasida</taxon>
        <taxon>Haemosporida</taxon>
        <taxon>Plasmodiidae</taxon>
        <taxon>Plasmodium</taxon>
        <taxon>Plasmodium (Laverania)</taxon>
    </lineage>
</organism>
<feature type="compositionally biased region" description="Basic and acidic residues" evidence="1">
    <location>
        <begin position="52"/>
        <end position="69"/>
    </location>
</feature>
<dbReference type="Pfam" id="PF12907">
    <property type="entry name" value="zf-met2"/>
    <property type="match status" value="1"/>
</dbReference>
<accession>W7FCR0</accession>
<dbReference type="InterPro" id="IPR039713">
    <property type="entry name" value="At2g23090-like"/>
</dbReference>
<evidence type="ECO:0000313" key="3">
    <source>
        <dbReference type="EMBL" id="EUR55954.1"/>
    </source>
</evidence>
<dbReference type="OrthoDB" id="370932at2759"/>
<reference evidence="4" key="1">
    <citation type="submission" date="2007-11" db="EMBL/GenBank/DDBJ databases">
        <authorList>
            <consortium name="The Broad Institute Genome Sequencing Platform"/>
            <person name="Volkman S.K."/>
            <person name="Daily J.P."/>
            <person name="Sarr O."/>
            <person name="Ndiaye D."/>
            <person name="Ndir O."/>
            <person name="Mboup S."/>
            <person name="Lukens A."/>
            <person name="Stange-Thomann N."/>
            <person name="Mauceli E."/>
            <person name="Gnerre S."/>
            <person name="Jaffe D."/>
            <person name="Zainoun J."/>
            <person name="Wiegand R.C."/>
            <person name="Birren B."/>
            <person name="Galagan J."/>
            <person name="Lander E."/>
            <person name="Wirth D.F."/>
        </authorList>
    </citation>
    <scope>NUCLEOTIDE SEQUENCE [LARGE SCALE GENOMIC DNA]</scope>
    <source>
        <strain evidence="4">7G8</strain>
    </source>
</reference>
<dbReference type="Gene3D" id="3.10.110.10">
    <property type="entry name" value="Ubiquitin Conjugating Enzyme"/>
    <property type="match status" value="1"/>
</dbReference>
<dbReference type="InterPro" id="IPR000608">
    <property type="entry name" value="UBC"/>
</dbReference>
<dbReference type="InterPro" id="IPR039438">
    <property type="entry name" value="At2g23090-like_Znf"/>
</dbReference>
<dbReference type="PANTHER" id="PTHR33788">
    <property type="entry name" value="OS07G0114300 PROTEIN"/>
    <property type="match status" value="1"/>
</dbReference>
<sequence>MSNLAKKRLIRDFRKLQTDSPFGVSGSPIGNDIMKWRAVIFGPADTPWEGGNQREVDRIRSSKRNDKTKQNSTVKDASKNLNVVCKLCRHSFMCTVNQSILKEHHEKKHSKNAYEDCFS</sequence>